<comment type="caution">
    <text evidence="1">The sequence shown here is derived from an EMBL/GenBank/DDBJ whole genome shotgun (WGS) entry which is preliminary data.</text>
</comment>
<evidence type="ECO:0000313" key="1">
    <source>
        <dbReference type="EMBL" id="KAF7343816.1"/>
    </source>
</evidence>
<dbReference type="EMBL" id="JACAZH010000022">
    <property type="protein sequence ID" value="KAF7343816.1"/>
    <property type="molecule type" value="Genomic_DNA"/>
</dbReference>
<proteinExistence type="predicted"/>
<sequence>MGSYVLYYTSTPARGAFSTSRFSVPVALDLISLLDTSPLSAVCPANALGKRPRLGASGTAHEHTFFVDDLEGPVNDPIPAFVHRVSEDRRRVYVQELRVEPPSPVKRMRHDALRTDDDPAPMPLPDLREFSINSERYQLGIFDNAEPPGLPSF</sequence>
<evidence type="ECO:0000313" key="2">
    <source>
        <dbReference type="Proteomes" id="UP000623467"/>
    </source>
</evidence>
<reference evidence="1" key="1">
    <citation type="submission" date="2020-05" db="EMBL/GenBank/DDBJ databases">
        <title>Mycena genomes resolve the evolution of fungal bioluminescence.</title>
        <authorList>
            <person name="Tsai I.J."/>
        </authorList>
    </citation>
    <scope>NUCLEOTIDE SEQUENCE</scope>
    <source>
        <strain evidence="1">160909Yilan</strain>
    </source>
</reference>
<dbReference type="OrthoDB" id="3121707at2759"/>
<gene>
    <name evidence="1" type="ORF">MSAN_01962600</name>
</gene>
<organism evidence="1 2">
    <name type="scientific">Mycena sanguinolenta</name>
    <dbReference type="NCBI Taxonomy" id="230812"/>
    <lineage>
        <taxon>Eukaryota</taxon>
        <taxon>Fungi</taxon>
        <taxon>Dikarya</taxon>
        <taxon>Basidiomycota</taxon>
        <taxon>Agaricomycotina</taxon>
        <taxon>Agaricomycetes</taxon>
        <taxon>Agaricomycetidae</taxon>
        <taxon>Agaricales</taxon>
        <taxon>Marasmiineae</taxon>
        <taxon>Mycenaceae</taxon>
        <taxon>Mycena</taxon>
    </lineage>
</organism>
<dbReference type="AlphaFoldDB" id="A0A8H6XNR8"/>
<accession>A0A8H6XNR8</accession>
<name>A0A8H6XNR8_9AGAR</name>
<protein>
    <submittedName>
        <fullName evidence="1">Uncharacterized protein</fullName>
    </submittedName>
</protein>
<dbReference type="Proteomes" id="UP000623467">
    <property type="component" value="Unassembled WGS sequence"/>
</dbReference>
<keyword evidence="2" id="KW-1185">Reference proteome</keyword>